<reference evidence="1 2" key="1">
    <citation type="submission" date="2019-03" db="EMBL/GenBank/DDBJ databases">
        <title>Freshwater and sediment microbial communities from various areas in North America, analyzing microbe dynamics in response to fracking.</title>
        <authorList>
            <person name="Lamendella R."/>
        </authorList>
    </citation>
    <scope>NUCLEOTIDE SEQUENCE [LARGE SCALE GENOMIC DNA]</scope>
    <source>
        <strain evidence="1 2">6_TX</strain>
    </source>
</reference>
<accession>A0A4R8FVE8</accession>
<evidence type="ECO:0000313" key="2">
    <source>
        <dbReference type="Proteomes" id="UP000294489"/>
    </source>
</evidence>
<name>A0A4R8FVE8_9GAMM</name>
<gene>
    <name evidence="1" type="ORF">DFO67_10457</name>
</gene>
<dbReference type="EMBL" id="SOEC01000004">
    <property type="protein sequence ID" value="TDX30802.1"/>
    <property type="molecule type" value="Genomic_DNA"/>
</dbReference>
<proteinExistence type="predicted"/>
<dbReference type="AlphaFoldDB" id="A0A4R8FVE8"/>
<comment type="caution">
    <text evidence="1">The sequence shown here is derived from an EMBL/GenBank/DDBJ whole genome shotgun (WGS) entry which is preliminary data.</text>
</comment>
<evidence type="ECO:0000313" key="1">
    <source>
        <dbReference type="EMBL" id="TDX30802.1"/>
    </source>
</evidence>
<dbReference type="Proteomes" id="UP000294489">
    <property type="component" value="Unassembled WGS sequence"/>
</dbReference>
<organism evidence="1 2">
    <name type="scientific">Modicisalibacter xianhensis</name>
    <dbReference type="NCBI Taxonomy" id="442341"/>
    <lineage>
        <taxon>Bacteria</taxon>
        <taxon>Pseudomonadati</taxon>
        <taxon>Pseudomonadota</taxon>
        <taxon>Gammaproteobacteria</taxon>
        <taxon>Oceanospirillales</taxon>
        <taxon>Halomonadaceae</taxon>
        <taxon>Modicisalibacter</taxon>
    </lineage>
</organism>
<dbReference type="RefSeq" id="WP_166671005.1">
    <property type="nucleotide sequence ID" value="NZ_SOEC01000004.1"/>
</dbReference>
<protein>
    <submittedName>
        <fullName evidence="1">Uncharacterized protein</fullName>
    </submittedName>
</protein>
<sequence>MTYDEARQEIEARYERGLSSFWERDSDLDALDYAAGEAATAADIE</sequence>